<gene>
    <name evidence="2" type="ORF">E2562_010270</name>
</gene>
<proteinExistence type="predicted"/>
<sequence>MKRRTESGKFNPDFSHGTSTGGDETGGGVRMRGKSKKERAAQSKDNKVRRVSFADAVEVFSINGGEEDENEKSAESQVVHGKHVTVGREGLEMVQAGSKTSRAQGLLGGDSIPHHLIASTPGSAVNGHVPYVGLGKTIGVPELSEYFAGRMSRSDALSKMKTNTQILARSQVAKIHRMSLKGPDRETVALEGIEGH</sequence>
<name>A0A6G1EIP8_9ORYZ</name>
<feature type="compositionally biased region" description="Basic and acidic residues" evidence="1">
    <location>
        <begin position="38"/>
        <end position="48"/>
    </location>
</feature>
<keyword evidence="3" id="KW-1185">Reference proteome</keyword>
<comment type="caution">
    <text evidence="2">The sequence shown here is derived from an EMBL/GenBank/DDBJ whole genome shotgun (WGS) entry which is preliminary data.</text>
</comment>
<reference evidence="2 3" key="1">
    <citation type="submission" date="2019-11" db="EMBL/GenBank/DDBJ databases">
        <title>Whole genome sequence of Oryza granulata.</title>
        <authorList>
            <person name="Li W."/>
        </authorList>
    </citation>
    <scope>NUCLEOTIDE SEQUENCE [LARGE SCALE GENOMIC DNA]</scope>
    <source>
        <strain evidence="3">cv. Menghai</strain>
        <tissue evidence="2">Leaf</tissue>
    </source>
</reference>
<dbReference type="AlphaFoldDB" id="A0A6G1EIP8"/>
<feature type="compositionally biased region" description="Gly residues" evidence="1">
    <location>
        <begin position="19"/>
        <end position="30"/>
    </location>
</feature>
<evidence type="ECO:0000313" key="3">
    <source>
        <dbReference type="Proteomes" id="UP000479710"/>
    </source>
</evidence>
<dbReference type="EMBL" id="SPHZ02000003">
    <property type="protein sequence ID" value="KAF0924678.1"/>
    <property type="molecule type" value="Genomic_DNA"/>
</dbReference>
<evidence type="ECO:0000313" key="2">
    <source>
        <dbReference type="EMBL" id="KAF0924678.1"/>
    </source>
</evidence>
<evidence type="ECO:0000256" key="1">
    <source>
        <dbReference type="SAM" id="MobiDB-lite"/>
    </source>
</evidence>
<organism evidence="2 3">
    <name type="scientific">Oryza meyeriana var. granulata</name>
    <dbReference type="NCBI Taxonomy" id="110450"/>
    <lineage>
        <taxon>Eukaryota</taxon>
        <taxon>Viridiplantae</taxon>
        <taxon>Streptophyta</taxon>
        <taxon>Embryophyta</taxon>
        <taxon>Tracheophyta</taxon>
        <taxon>Spermatophyta</taxon>
        <taxon>Magnoliopsida</taxon>
        <taxon>Liliopsida</taxon>
        <taxon>Poales</taxon>
        <taxon>Poaceae</taxon>
        <taxon>BOP clade</taxon>
        <taxon>Oryzoideae</taxon>
        <taxon>Oryzeae</taxon>
        <taxon>Oryzinae</taxon>
        <taxon>Oryza</taxon>
        <taxon>Oryza meyeriana</taxon>
    </lineage>
</organism>
<feature type="region of interest" description="Disordered" evidence="1">
    <location>
        <begin position="1"/>
        <end position="48"/>
    </location>
</feature>
<protein>
    <submittedName>
        <fullName evidence="2">Uncharacterized protein</fullName>
    </submittedName>
</protein>
<dbReference type="Proteomes" id="UP000479710">
    <property type="component" value="Unassembled WGS sequence"/>
</dbReference>
<dbReference type="Gene3D" id="1.10.287.890">
    <property type="entry name" value="Crystal structure of tRNA isopentenylpyrophosphate transferase (bh2366) domain"/>
    <property type="match status" value="1"/>
</dbReference>
<accession>A0A6G1EIP8</accession>